<dbReference type="SUPFAM" id="SSF54695">
    <property type="entry name" value="POZ domain"/>
    <property type="match status" value="1"/>
</dbReference>
<evidence type="ECO:0000256" key="2">
    <source>
        <dbReference type="ARBA" id="ARBA00022786"/>
    </source>
</evidence>
<dbReference type="Proteomes" id="UP000215335">
    <property type="component" value="Unassembled WGS sequence"/>
</dbReference>
<sequence length="203" mass="23122">MSIFAMCYSKYIACCFYYTHTCTFAGWGGGGSLRIPASLISAQSRLGTNTRHNTDALCSKRHVRGTSWFSYSSVALRNFTQAAKMSRVKLLSSDGVVYTVDGDIIKKSMKFVQILFDDLVDLDPDELIPIPIIEDKILKKLIDWVIYHKGEPPFYKEVSDIHEFDKKFLEVDDETLSAIVQAADWLQMDDLLQLCYVHSLRDK</sequence>
<keyword evidence="2" id="KW-0833">Ubl conjugation pathway</keyword>
<gene>
    <name evidence="4" type="ORF">TSAR_000519</name>
</gene>
<dbReference type="InterPro" id="IPR001232">
    <property type="entry name" value="SKP1-like"/>
</dbReference>
<dbReference type="SMART" id="SM00512">
    <property type="entry name" value="Skp1"/>
    <property type="match status" value="1"/>
</dbReference>
<name>A0A232F2N5_9HYME</name>
<dbReference type="InterPro" id="IPR016897">
    <property type="entry name" value="SKP1"/>
</dbReference>
<comment type="similarity">
    <text evidence="1">Belongs to the SKP1 family.</text>
</comment>
<protein>
    <recommendedName>
        <fullName evidence="3">SKP1 component POZ domain-containing protein</fullName>
    </recommendedName>
</protein>
<evidence type="ECO:0000313" key="5">
    <source>
        <dbReference type="Proteomes" id="UP000215335"/>
    </source>
</evidence>
<dbReference type="Pfam" id="PF03931">
    <property type="entry name" value="Skp1_POZ"/>
    <property type="match status" value="1"/>
</dbReference>
<accession>A0A232F2N5</accession>
<evidence type="ECO:0000313" key="4">
    <source>
        <dbReference type="EMBL" id="OXU24991.1"/>
    </source>
</evidence>
<evidence type="ECO:0000256" key="1">
    <source>
        <dbReference type="ARBA" id="ARBA00009993"/>
    </source>
</evidence>
<reference evidence="4 5" key="1">
    <citation type="journal article" date="2017" name="Curr. Biol.">
        <title>The Evolution of Venom by Co-option of Single-Copy Genes.</title>
        <authorList>
            <person name="Martinson E.O."/>
            <person name="Mrinalini"/>
            <person name="Kelkar Y.D."/>
            <person name="Chang C.H."/>
            <person name="Werren J.H."/>
        </authorList>
    </citation>
    <scope>NUCLEOTIDE SEQUENCE [LARGE SCALE GENOMIC DNA]</scope>
    <source>
        <strain evidence="4 5">Alberta</strain>
        <tissue evidence="4">Whole body</tissue>
    </source>
</reference>
<keyword evidence="5" id="KW-1185">Reference proteome</keyword>
<dbReference type="Gene3D" id="3.30.710.10">
    <property type="entry name" value="Potassium Channel Kv1.1, Chain A"/>
    <property type="match status" value="1"/>
</dbReference>
<comment type="caution">
    <text evidence="4">The sequence shown here is derived from an EMBL/GenBank/DDBJ whole genome shotgun (WGS) entry which is preliminary data.</text>
</comment>
<evidence type="ECO:0000259" key="3">
    <source>
        <dbReference type="Pfam" id="PF03931"/>
    </source>
</evidence>
<dbReference type="InterPro" id="IPR016073">
    <property type="entry name" value="Skp1_comp_POZ"/>
</dbReference>
<dbReference type="GO" id="GO:0006511">
    <property type="term" value="P:ubiquitin-dependent protein catabolic process"/>
    <property type="evidence" value="ECO:0007669"/>
    <property type="project" value="InterPro"/>
</dbReference>
<proteinExistence type="inferred from homology"/>
<dbReference type="PANTHER" id="PTHR11165">
    <property type="entry name" value="SKP1"/>
    <property type="match status" value="1"/>
</dbReference>
<dbReference type="SUPFAM" id="SSF81382">
    <property type="entry name" value="Skp1 dimerisation domain-like"/>
    <property type="match status" value="1"/>
</dbReference>
<dbReference type="AlphaFoldDB" id="A0A232F2N5"/>
<dbReference type="STRING" id="543379.A0A232F2N5"/>
<organism evidence="4 5">
    <name type="scientific">Trichomalopsis sarcophagae</name>
    <dbReference type="NCBI Taxonomy" id="543379"/>
    <lineage>
        <taxon>Eukaryota</taxon>
        <taxon>Metazoa</taxon>
        <taxon>Ecdysozoa</taxon>
        <taxon>Arthropoda</taxon>
        <taxon>Hexapoda</taxon>
        <taxon>Insecta</taxon>
        <taxon>Pterygota</taxon>
        <taxon>Neoptera</taxon>
        <taxon>Endopterygota</taxon>
        <taxon>Hymenoptera</taxon>
        <taxon>Apocrita</taxon>
        <taxon>Proctotrupomorpha</taxon>
        <taxon>Chalcidoidea</taxon>
        <taxon>Pteromalidae</taxon>
        <taxon>Pteromalinae</taxon>
        <taxon>Trichomalopsis</taxon>
    </lineage>
</organism>
<feature type="domain" description="SKP1 component POZ" evidence="3">
    <location>
        <begin position="88"/>
        <end position="149"/>
    </location>
</feature>
<dbReference type="InterPro" id="IPR011333">
    <property type="entry name" value="SKP1/BTB/POZ_sf"/>
</dbReference>
<dbReference type="InterPro" id="IPR036296">
    <property type="entry name" value="SKP1-like_dim_sf"/>
</dbReference>
<dbReference type="EMBL" id="NNAY01001145">
    <property type="protein sequence ID" value="OXU24991.1"/>
    <property type="molecule type" value="Genomic_DNA"/>
</dbReference>